<feature type="region of interest" description="Disordered" evidence="3">
    <location>
        <begin position="35"/>
        <end position="70"/>
    </location>
</feature>
<gene>
    <name evidence="4" type="ORF">CLV35_1745</name>
</gene>
<sequence length="488" mass="47562">MRAPVVAGVARKRVVAPVVALALLVPGLLAQHVGAATPQPPTSPPGTPAASAPPAVPSQPPPVLPPAPVSGATAAGVARALAGPLAARRLGTAVAATVLAADGTTLLDRAGTTPHTPASTTKMLTAVAALEVLGPQTRLSTRVVTDEPAGAGTPGPTGTSGPLDVVLVGAGDASLRSGAADTRAHPSGDATSYARLDVLADRVAKAAAGRPVSVHVDDSLFAAPAISPDWGKGYVPSGEAAPVMALSVDQGRVRVGAPARVADPALAAGRALAAQLRTRHVATVGTVTRTRATPSARALAQVQSPPVRDLVERMLTQSDNDLAEALGRLVAHAAGQAANSAGAGAAVVSAVGALGVPVTGAHLLDTSGLARGSRIPPTTLVRTLLTAASPQHPELRSLLTGLPVAGATGTLAGRYPRGGPAAAARGEVRAKTGTLTGVSALAGVAQGRDGGLVVFAFMADAVPATGTLEARAALDAAAAALAACGCAG</sequence>
<comment type="caution">
    <text evidence="4">The sequence shown here is derived from an EMBL/GenBank/DDBJ whole genome shotgun (WGS) entry which is preliminary data.</text>
</comment>
<keyword evidence="5" id="KW-1185">Reference proteome</keyword>
<dbReference type="PANTHER" id="PTHR30023:SF0">
    <property type="entry name" value="PENICILLIN-SENSITIVE CARBOXYPEPTIDASE A"/>
    <property type="match status" value="1"/>
</dbReference>
<keyword evidence="2" id="KW-0378">Hydrolase</keyword>
<feature type="compositionally biased region" description="Pro residues" evidence="3">
    <location>
        <begin position="38"/>
        <end position="47"/>
    </location>
</feature>
<organism evidence="4 5">
    <name type="scientific">Motilibacter peucedani</name>
    <dbReference type="NCBI Taxonomy" id="598650"/>
    <lineage>
        <taxon>Bacteria</taxon>
        <taxon>Bacillati</taxon>
        <taxon>Actinomycetota</taxon>
        <taxon>Actinomycetes</taxon>
        <taxon>Motilibacterales</taxon>
        <taxon>Motilibacteraceae</taxon>
        <taxon>Motilibacter</taxon>
    </lineage>
</organism>
<dbReference type="SUPFAM" id="SSF56601">
    <property type="entry name" value="beta-lactamase/transpeptidase-like"/>
    <property type="match status" value="1"/>
</dbReference>
<accession>A0A420XPX5</accession>
<dbReference type="RefSeq" id="WP_121193087.1">
    <property type="nucleotide sequence ID" value="NZ_RBWV01000011.1"/>
</dbReference>
<evidence type="ECO:0000256" key="1">
    <source>
        <dbReference type="ARBA" id="ARBA00006096"/>
    </source>
</evidence>
<evidence type="ECO:0000256" key="2">
    <source>
        <dbReference type="ARBA" id="ARBA00022801"/>
    </source>
</evidence>
<evidence type="ECO:0000256" key="3">
    <source>
        <dbReference type="SAM" id="MobiDB-lite"/>
    </source>
</evidence>
<evidence type="ECO:0000313" key="5">
    <source>
        <dbReference type="Proteomes" id="UP000281955"/>
    </source>
</evidence>
<dbReference type="Proteomes" id="UP000281955">
    <property type="component" value="Unassembled WGS sequence"/>
</dbReference>
<protein>
    <submittedName>
        <fullName evidence="4">D-alanyl-D-alanine carboxypeptidase/D-alanyl-D-alanine-endopeptidase (Penicillin-binding protein 4)</fullName>
    </submittedName>
</protein>
<dbReference type="Pfam" id="PF02113">
    <property type="entry name" value="Peptidase_S13"/>
    <property type="match status" value="2"/>
</dbReference>
<comment type="similarity">
    <text evidence="1">Belongs to the peptidase S13 family.</text>
</comment>
<dbReference type="GO" id="GO:0004185">
    <property type="term" value="F:serine-type carboxypeptidase activity"/>
    <property type="evidence" value="ECO:0007669"/>
    <property type="project" value="InterPro"/>
</dbReference>
<dbReference type="InterPro" id="IPR012338">
    <property type="entry name" value="Beta-lactam/transpept-like"/>
</dbReference>
<dbReference type="GO" id="GO:0006508">
    <property type="term" value="P:proteolysis"/>
    <property type="evidence" value="ECO:0007669"/>
    <property type="project" value="InterPro"/>
</dbReference>
<dbReference type="PRINTS" id="PR00922">
    <property type="entry name" value="DADACBPTASE3"/>
</dbReference>
<dbReference type="Gene3D" id="3.40.710.10">
    <property type="entry name" value="DD-peptidase/beta-lactamase superfamily"/>
    <property type="match status" value="2"/>
</dbReference>
<dbReference type="GO" id="GO:0000270">
    <property type="term" value="P:peptidoglycan metabolic process"/>
    <property type="evidence" value="ECO:0007669"/>
    <property type="project" value="TreeGrafter"/>
</dbReference>
<keyword evidence="4" id="KW-0121">Carboxypeptidase</keyword>
<dbReference type="InterPro" id="IPR000667">
    <property type="entry name" value="Peptidase_S13"/>
</dbReference>
<name>A0A420XPX5_9ACTN</name>
<dbReference type="InParanoid" id="A0A420XPX5"/>
<proteinExistence type="inferred from homology"/>
<evidence type="ECO:0000313" key="4">
    <source>
        <dbReference type="EMBL" id="RKS75286.1"/>
    </source>
</evidence>
<feature type="compositionally biased region" description="Pro residues" evidence="3">
    <location>
        <begin position="54"/>
        <end position="68"/>
    </location>
</feature>
<dbReference type="NCBIfam" id="TIGR00666">
    <property type="entry name" value="PBP4"/>
    <property type="match status" value="1"/>
</dbReference>
<reference evidence="4 5" key="1">
    <citation type="submission" date="2018-10" db="EMBL/GenBank/DDBJ databases">
        <title>Genomic Encyclopedia of Archaeal and Bacterial Type Strains, Phase II (KMG-II): from individual species to whole genera.</title>
        <authorList>
            <person name="Goeker M."/>
        </authorList>
    </citation>
    <scope>NUCLEOTIDE SEQUENCE [LARGE SCALE GENOMIC DNA]</scope>
    <source>
        <strain evidence="4 5">RP-AC37</strain>
    </source>
</reference>
<keyword evidence="4" id="KW-0645">Protease</keyword>
<dbReference type="PANTHER" id="PTHR30023">
    <property type="entry name" value="D-ALANYL-D-ALANINE CARBOXYPEPTIDASE"/>
    <property type="match status" value="1"/>
</dbReference>
<dbReference type="EMBL" id="RBWV01000011">
    <property type="protein sequence ID" value="RKS75286.1"/>
    <property type="molecule type" value="Genomic_DNA"/>
</dbReference>
<dbReference type="OrthoDB" id="56883at2"/>
<dbReference type="FunCoup" id="A0A420XPX5">
    <property type="interactions" value="4"/>
</dbReference>
<dbReference type="AlphaFoldDB" id="A0A420XPX5"/>